<dbReference type="VEuPathDB" id="FungiDB:DFL_006063"/>
<dbReference type="InterPro" id="IPR032691">
    <property type="entry name" value="Mon2/Sec7/BIG1-like_HUS"/>
</dbReference>
<sequence length="1684" mass="185698">MTAQILAHELTSLLAEARKRGGDLRSATEKSLAELKILSSSPETEVARELSRKPSFPSPFILACASKHPRLTAMGISCLQRLIVAKALAQSRLREVLDAFRDAVSLGPDIQLKILQALPSLLQNYAFNIKGKYLEDTLTVCSSLQGTKVAVVNSTAAATLQQLIISVFDKVAAEDDKASEIPTSEDVSVDGETVSLRPAAADAYRVFQDLCLQTEGQKPQHVQFTQIPQPFGLELIESVLANHFEIFLSHKEQAHIVRARVAPFVIRSLSNRTNFPIAVRVIRIFYVLLRRHLSILESECEVALGLLMYMLDPDAGPGWKRALCMEIVRGLFAEASLVRRLYSVYDARKDKKPVLKELTAMLARLATEKPSIIGLGTQSSIPLDQNALRNMSNDQLALEAGGVAGIIGGVSGISDAAVPGLSLQWSSVRVPCIEQLDKTEPPATPESYLYALVLSCINSFSEGLAKFILPLATTSSDIKGSKKRRFKASVQAQAANDSDATSGGENQEKKTPPNSLSRKSSTVKRRFKGILNPLTLEEHPLQADIQTCASIVDTCWPAVLALYSTYLYATLDNDYYHSLVRSLQKFTQVAGVLDLSTPRDTFLTTLGKAAVPPQVLSSHIAYPGFHEASSGRETPTSAPSNLTVPGAESKPLALNVRNLVCLRALLNIGTALGTTLKDSWTIVLEALQQTDYILQSTYRANAKSSSQSVKSMDSQRSANDGQATLANVGPEIAAVEGTSQKLFESTREFNNEAFRSFLRALCALLDLDELEAPTPTEETTQAKRTRGAMPVLPGHKPPGFGHRRISSIGSRRKSSSATAIDNTFAISKLGELVQVNIERLITNDPEDNGWDTIQRYLLIASTSRGVEGAIRLKASEILHEFVILSARTLHPDSPGVINIQERILKSLLKELRSLEDGNQAGADTHSNTVKSVDADIHKSALEALTTMLEQSGETLKSGWDILFSIMNTAFKAPVEGKAYRPAGKSIRLLKTSFASLQLICTDFLGLLPIDCVLVLIDTLYAFCAQVDDLNISLTTITYFWNISDFLQRQKSDNESEHDFPNTDKELLAAVRSQGSSTSMVLWLILLLRLAEITKDPRSEVRNGSIQTLFRIFDSYGHILGPKAWSSCLNIVVFKMMSTTETLLQEGSLPAPERKQWDETVVLILKGTSNLYSNFLNVFQLLSTFETIWSTYIKYLRHLLDWRSFEVTKTVYKELARLLEKATTSEEIAVGSKREAWDLWATQGRGLVEGIEEGSQNNSQETLTAFINAFRPLYKLMGSITSTADIGQALGVFRDCMLYPELPAYFFDVETLSALQTSILDSIKAINTDSTDWTSLVLKELAFLSRLPYRAASNSNTKSRKPSYVAVSCTILSTLANLSLKHASAGPAIYDTGAVSAVLQGLCEPIQLKYKFYPGATTKKEALWIQATKVSLMILKDLIPILDTMELNDDVRIRIWEDIVDITCAIVTADCDDEDVDVVLKDEEFDISAFEQARALVIPRLGRGFVPFHVKERYVKSVFNASLLYKVVDGELDINFKDGESCDGRKEMLFGCTSDLVLERRARVSYKCLDELFELCGEREGGSGVSVVLRRFAADQPLRGRTPQPRCQRKEIIYIMDKFTKLRCARFEGGGEAQVVTSGAAAVERTKRHLLVMFLFISQAVRVAYGDSQLLVLLTNALDEIGRMH</sequence>
<dbReference type="InterPro" id="IPR016024">
    <property type="entry name" value="ARM-type_fold"/>
</dbReference>
<evidence type="ECO:0000256" key="3">
    <source>
        <dbReference type="ARBA" id="ARBA00022927"/>
    </source>
</evidence>
<accession>A0A436ZZB5</accession>
<evidence type="ECO:0000259" key="6">
    <source>
        <dbReference type="Pfam" id="PF16206"/>
    </source>
</evidence>
<comment type="similarity">
    <text evidence="1">Belongs to the MON2 family.</text>
</comment>
<evidence type="ECO:0000313" key="9">
    <source>
        <dbReference type="Proteomes" id="UP000283090"/>
    </source>
</evidence>
<feature type="region of interest" description="Disordered" evidence="4">
    <location>
        <begin position="492"/>
        <end position="522"/>
    </location>
</feature>
<dbReference type="GeneID" id="93588374"/>
<feature type="compositionally biased region" description="Polar residues" evidence="4">
    <location>
        <begin position="492"/>
        <end position="505"/>
    </location>
</feature>
<dbReference type="SUPFAM" id="SSF48371">
    <property type="entry name" value="ARM repeat"/>
    <property type="match status" value="1"/>
</dbReference>
<comment type="caution">
    <text evidence="8">The sequence shown here is derived from an EMBL/GenBank/DDBJ whole genome shotgun (WGS) entry which is preliminary data.</text>
</comment>
<dbReference type="EMBL" id="SAEB01000007">
    <property type="protein sequence ID" value="RVD84304.1"/>
    <property type="molecule type" value="Genomic_DNA"/>
</dbReference>
<dbReference type="OrthoDB" id="294853at2759"/>
<feature type="domain" description="Mon2/Sec7/BIG1-like dimerisation and cyclophilin-binding" evidence="7">
    <location>
        <begin position="4"/>
        <end position="175"/>
    </location>
</feature>
<evidence type="ECO:0000256" key="1">
    <source>
        <dbReference type="ARBA" id="ARBA00008144"/>
    </source>
</evidence>
<dbReference type="Pfam" id="PF12783">
    <property type="entry name" value="Sec7-like_HUS"/>
    <property type="match status" value="1"/>
</dbReference>
<dbReference type="Proteomes" id="UP000283090">
    <property type="component" value="Unassembled WGS sequence"/>
</dbReference>
<keyword evidence="2" id="KW-0813">Transport</keyword>
<feature type="domain" description="Mon2/Sec7/BIG1-like HUS" evidence="5">
    <location>
        <begin position="200"/>
        <end position="354"/>
    </location>
</feature>
<protein>
    <recommendedName>
        <fullName evidence="10">Protein MON2 homolog</fullName>
    </recommendedName>
</protein>
<evidence type="ECO:0000313" key="8">
    <source>
        <dbReference type="EMBL" id="RVD84304.1"/>
    </source>
</evidence>
<evidence type="ECO:0000256" key="2">
    <source>
        <dbReference type="ARBA" id="ARBA00022448"/>
    </source>
</evidence>
<dbReference type="PANTHER" id="PTHR10663:SF333">
    <property type="entry name" value="PROTEIN MON2 HOMOLOG"/>
    <property type="match status" value="1"/>
</dbReference>
<dbReference type="STRING" id="97331.A0A436ZZB5"/>
<dbReference type="Pfam" id="PF16206">
    <property type="entry name" value="Mon2_C"/>
    <property type="match status" value="1"/>
</dbReference>
<organism evidence="8 9">
    <name type="scientific">Arthrobotrys flagrans</name>
    <name type="common">Nematode-trapping fungus</name>
    <name type="synonym">Trichothecium flagrans</name>
    <dbReference type="NCBI Taxonomy" id="97331"/>
    <lineage>
        <taxon>Eukaryota</taxon>
        <taxon>Fungi</taxon>
        <taxon>Dikarya</taxon>
        <taxon>Ascomycota</taxon>
        <taxon>Pezizomycotina</taxon>
        <taxon>Orbiliomycetes</taxon>
        <taxon>Orbiliales</taxon>
        <taxon>Orbiliaceae</taxon>
        <taxon>Arthrobotrys</taxon>
    </lineage>
</organism>
<proteinExistence type="inferred from homology"/>
<dbReference type="InterPro" id="IPR032629">
    <property type="entry name" value="DCB_dom"/>
</dbReference>
<dbReference type="InterPro" id="IPR032817">
    <property type="entry name" value="Mon2_C"/>
</dbReference>
<gene>
    <name evidence="8" type="ORF">DFL_006063</name>
</gene>
<feature type="compositionally biased region" description="Basic residues" evidence="4">
    <location>
        <begin position="801"/>
        <end position="812"/>
    </location>
</feature>
<dbReference type="GO" id="GO:0015031">
    <property type="term" value="P:protein transport"/>
    <property type="evidence" value="ECO:0007669"/>
    <property type="project" value="UniProtKB-KW"/>
</dbReference>
<reference evidence="8 9" key="1">
    <citation type="submission" date="2019-01" db="EMBL/GenBank/DDBJ databases">
        <title>Intercellular communication is required for trap formation in the nematode-trapping fungus Duddingtonia flagrans.</title>
        <authorList>
            <person name="Youssar L."/>
            <person name="Wernet V."/>
            <person name="Hensel N."/>
            <person name="Hildebrandt H.-G."/>
            <person name="Fischer R."/>
        </authorList>
    </citation>
    <scope>NUCLEOTIDE SEQUENCE [LARGE SCALE GENOMIC DNA]</scope>
    <source>
        <strain evidence="8 9">CBS H-5679</strain>
    </source>
</reference>
<evidence type="ECO:0000259" key="7">
    <source>
        <dbReference type="Pfam" id="PF16213"/>
    </source>
</evidence>
<evidence type="ECO:0000256" key="4">
    <source>
        <dbReference type="SAM" id="MobiDB-lite"/>
    </source>
</evidence>
<dbReference type="Pfam" id="PF16213">
    <property type="entry name" value="DCB"/>
    <property type="match status" value="1"/>
</dbReference>
<dbReference type="RefSeq" id="XP_067489848.1">
    <property type="nucleotide sequence ID" value="XM_067635416.1"/>
</dbReference>
<name>A0A436ZZB5_ARTFL</name>
<keyword evidence="3" id="KW-0653">Protein transport</keyword>
<evidence type="ECO:0000259" key="5">
    <source>
        <dbReference type="Pfam" id="PF12783"/>
    </source>
</evidence>
<dbReference type="PANTHER" id="PTHR10663">
    <property type="entry name" value="GUANYL-NUCLEOTIDE EXCHANGE FACTOR"/>
    <property type="match status" value="1"/>
</dbReference>
<feature type="domain" description="Mon2 C-terminal" evidence="6">
    <location>
        <begin position="1001"/>
        <end position="1227"/>
    </location>
</feature>
<keyword evidence="9" id="KW-1185">Reference proteome</keyword>
<evidence type="ECO:0008006" key="10">
    <source>
        <dbReference type="Google" id="ProtNLM"/>
    </source>
</evidence>
<feature type="region of interest" description="Disordered" evidence="4">
    <location>
        <begin position="774"/>
        <end position="812"/>
    </location>
</feature>
<dbReference type="GO" id="GO:0005794">
    <property type="term" value="C:Golgi apparatus"/>
    <property type="evidence" value="ECO:0007669"/>
    <property type="project" value="UniProtKB-ARBA"/>
</dbReference>